<protein>
    <recommendedName>
        <fullName evidence="5">NAB domain-containing protein</fullName>
    </recommendedName>
</protein>
<feature type="region of interest" description="Disordered" evidence="2">
    <location>
        <begin position="1"/>
        <end position="20"/>
    </location>
</feature>
<organism evidence="3 4">
    <name type="scientific">Hevea brasiliensis</name>
    <name type="common">Para rubber tree</name>
    <name type="synonym">Siphonia brasiliensis</name>
    <dbReference type="NCBI Taxonomy" id="3981"/>
    <lineage>
        <taxon>Eukaryota</taxon>
        <taxon>Viridiplantae</taxon>
        <taxon>Streptophyta</taxon>
        <taxon>Embryophyta</taxon>
        <taxon>Tracheophyta</taxon>
        <taxon>Spermatophyta</taxon>
        <taxon>Magnoliopsida</taxon>
        <taxon>eudicotyledons</taxon>
        <taxon>Gunneridae</taxon>
        <taxon>Pentapetalae</taxon>
        <taxon>rosids</taxon>
        <taxon>fabids</taxon>
        <taxon>Malpighiales</taxon>
        <taxon>Euphorbiaceae</taxon>
        <taxon>Crotonoideae</taxon>
        <taxon>Micrandreae</taxon>
        <taxon>Hevea</taxon>
    </lineage>
</organism>
<dbReference type="AlphaFoldDB" id="A0A6A6MN75"/>
<feature type="region of interest" description="Disordered" evidence="2">
    <location>
        <begin position="34"/>
        <end position="60"/>
    </location>
</feature>
<comment type="caution">
    <text evidence="3">The sequence shown here is derived from an EMBL/GenBank/DDBJ whole genome shotgun (WGS) entry which is preliminary data.</text>
</comment>
<feature type="coiled-coil region" evidence="1">
    <location>
        <begin position="398"/>
        <end position="474"/>
    </location>
</feature>
<dbReference type="GO" id="GO:0005200">
    <property type="term" value="F:structural constituent of cytoskeleton"/>
    <property type="evidence" value="ECO:0007669"/>
    <property type="project" value="TreeGrafter"/>
</dbReference>
<evidence type="ECO:0000256" key="2">
    <source>
        <dbReference type="SAM" id="MobiDB-lite"/>
    </source>
</evidence>
<evidence type="ECO:0000313" key="4">
    <source>
        <dbReference type="Proteomes" id="UP000467840"/>
    </source>
</evidence>
<name>A0A6A6MN75_HEVBR</name>
<proteinExistence type="predicted"/>
<dbReference type="Proteomes" id="UP000467840">
    <property type="component" value="Chromosome 15"/>
</dbReference>
<sequence>MSEDKGNEISAATENEKNLTSRIEVLMTQVNSLQPEMDSLRAEKAELEERKRNEESAQVKGLKDDQANIIGQELESLGKEKTVPQLQLDVTTKEITEILTQIETLKEEIARKNVFEQGLLKEKEGFVVQMEDLKLKVNSLNDKNNELEEMIRSRNRETDELREEKGRLQARISEMEGSLMNKGQELSMELDSLQSEKSTLEAQNDRLMRDSAHRQMQVENEILNLTSKIEEQQKNLKEKENTIKKFTEEQKLINHLSRDSQKKRLESPKYRSMDSAKLSHQVLERKIDELAEKFHMKMENYIRLLSQRIRVAEQIHAETKETYKNVIQKLEQENRELSGKKAIYEAELRRVREMLLEPESNILTGLDLMIRKIDEENGNFLNRISRISKELQCAKHWITGKNDEIKKLKQNVESLTSQLEEKEERENLLKEKVEKLDTAEIIREGLEEEKPNTAGQLERRVEDLEQQLKEGMRFCIILVRRRGRPLGSCLF</sequence>
<evidence type="ECO:0000256" key="1">
    <source>
        <dbReference type="SAM" id="Coils"/>
    </source>
</evidence>
<evidence type="ECO:0000313" key="3">
    <source>
        <dbReference type="EMBL" id="KAF2313429.1"/>
    </source>
</evidence>
<dbReference type="PANTHER" id="PTHR47357">
    <property type="entry name" value="COP1-INTERACTIVE PROTEIN 1"/>
    <property type="match status" value="1"/>
</dbReference>
<feature type="coiled-coil region" evidence="1">
    <location>
        <begin position="273"/>
        <end position="354"/>
    </location>
</feature>
<dbReference type="EMBL" id="JAAGAX010000005">
    <property type="protein sequence ID" value="KAF2313429.1"/>
    <property type="molecule type" value="Genomic_DNA"/>
</dbReference>
<gene>
    <name evidence="3" type="ORF">GH714_010957</name>
</gene>
<evidence type="ECO:0008006" key="5">
    <source>
        <dbReference type="Google" id="ProtNLM"/>
    </source>
</evidence>
<dbReference type="GO" id="GO:0005856">
    <property type="term" value="C:cytoskeleton"/>
    <property type="evidence" value="ECO:0007669"/>
    <property type="project" value="TreeGrafter"/>
</dbReference>
<accession>A0A6A6MN75</accession>
<keyword evidence="4" id="KW-1185">Reference proteome</keyword>
<feature type="compositionally biased region" description="Basic and acidic residues" evidence="2">
    <location>
        <begin position="38"/>
        <end position="60"/>
    </location>
</feature>
<dbReference type="PANTHER" id="PTHR47357:SF4">
    <property type="entry name" value="MYOSIN HEAVY CHAIN-LIKE PROTEIN"/>
    <property type="match status" value="1"/>
</dbReference>
<reference evidence="3 4" key="1">
    <citation type="journal article" date="2020" name="Mol. Plant">
        <title>The Chromosome-Based Rubber Tree Genome Provides New Insights into Spurge Genome Evolution and Rubber Biosynthesis.</title>
        <authorList>
            <person name="Liu J."/>
            <person name="Shi C."/>
            <person name="Shi C.C."/>
            <person name="Li W."/>
            <person name="Zhang Q.J."/>
            <person name="Zhang Y."/>
            <person name="Li K."/>
            <person name="Lu H.F."/>
            <person name="Shi C."/>
            <person name="Zhu S.T."/>
            <person name="Xiao Z.Y."/>
            <person name="Nan H."/>
            <person name="Yue Y."/>
            <person name="Zhu X.G."/>
            <person name="Wu Y."/>
            <person name="Hong X.N."/>
            <person name="Fan G.Y."/>
            <person name="Tong Y."/>
            <person name="Zhang D."/>
            <person name="Mao C.L."/>
            <person name="Liu Y.L."/>
            <person name="Hao S.J."/>
            <person name="Liu W.Q."/>
            <person name="Lv M.Q."/>
            <person name="Zhang H.B."/>
            <person name="Liu Y."/>
            <person name="Hu-Tang G.R."/>
            <person name="Wang J.P."/>
            <person name="Wang J.H."/>
            <person name="Sun Y.H."/>
            <person name="Ni S.B."/>
            <person name="Chen W.B."/>
            <person name="Zhang X.C."/>
            <person name="Jiao Y.N."/>
            <person name="Eichler E.E."/>
            <person name="Li G.H."/>
            <person name="Liu X."/>
            <person name="Gao L.Z."/>
        </authorList>
    </citation>
    <scope>NUCLEOTIDE SEQUENCE [LARGE SCALE GENOMIC DNA]</scope>
    <source>
        <strain evidence="4">cv. GT1</strain>
        <tissue evidence="3">Leaf</tissue>
    </source>
</reference>
<keyword evidence="1" id="KW-0175">Coiled coil</keyword>